<dbReference type="FunFam" id="2.10.70.10:FF:000009">
    <property type="entry name" value="Seizure related 6 homolog like"/>
    <property type="match status" value="1"/>
</dbReference>
<dbReference type="InterPro" id="IPR035976">
    <property type="entry name" value="Sushi/SCR/CCP_sf"/>
</dbReference>
<feature type="domain" description="Sushi" evidence="5">
    <location>
        <begin position="164"/>
        <end position="227"/>
    </location>
</feature>
<feature type="domain" description="Sushi" evidence="5">
    <location>
        <begin position="103"/>
        <end position="162"/>
    </location>
</feature>
<evidence type="ECO:0000256" key="1">
    <source>
        <dbReference type="ARBA" id="ARBA00022659"/>
    </source>
</evidence>
<accession>A0A834DM64</accession>
<dbReference type="PANTHER" id="PTHR45656">
    <property type="entry name" value="PROTEIN CBR-CLEC-78"/>
    <property type="match status" value="1"/>
</dbReference>
<name>A0A834DM64_9CHIR</name>
<feature type="disulfide bond" evidence="4">
    <location>
        <begin position="133"/>
        <end position="160"/>
    </location>
</feature>
<keyword evidence="2" id="KW-0677">Repeat</keyword>
<dbReference type="Proteomes" id="UP000664940">
    <property type="component" value="Unassembled WGS sequence"/>
</dbReference>
<evidence type="ECO:0000256" key="3">
    <source>
        <dbReference type="ARBA" id="ARBA00023157"/>
    </source>
</evidence>
<evidence type="ECO:0000313" key="7">
    <source>
        <dbReference type="Proteomes" id="UP000664940"/>
    </source>
</evidence>
<keyword evidence="3 4" id="KW-1015">Disulfide bond</keyword>
<dbReference type="CDD" id="cd00041">
    <property type="entry name" value="CUB"/>
    <property type="match status" value="1"/>
</dbReference>
<dbReference type="GO" id="GO:0090036">
    <property type="term" value="P:regulation of protein kinase C signaling"/>
    <property type="evidence" value="ECO:0007669"/>
    <property type="project" value="TreeGrafter"/>
</dbReference>
<dbReference type="Gene3D" id="2.10.70.10">
    <property type="entry name" value="Complement Module, domain 1"/>
    <property type="match status" value="2"/>
</dbReference>
<dbReference type="InterPro" id="IPR051277">
    <property type="entry name" value="SEZ6_CSMD_C4BPB_Regulators"/>
</dbReference>
<dbReference type="SUPFAM" id="SSF57535">
    <property type="entry name" value="Complement control module/SCR domain"/>
    <property type="match status" value="2"/>
</dbReference>
<dbReference type="Pfam" id="PF00084">
    <property type="entry name" value="Sushi"/>
    <property type="match status" value="2"/>
</dbReference>
<dbReference type="InterPro" id="IPR000859">
    <property type="entry name" value="CUB_dom"/>
</dbReference>
<dbReference type="FunFam" id="2.10.70.10:FF:000012">
    <property type="entry name" value="Seizure related 6 homolog like"/>
    <property type="match status" value="1"/>
</dbReference>
<gene>
    <name evidence="6" type="ORF">HJG60_017113</name>
</gene>
<evidence type="ECO:0000313" key="6">
    <source>
        <dbReference type="EMBL" id="KAF6082897.1"/>
    </source>
</evidence>
<dbReference type="EMBL" id="JABVXQ010000013">
    <property type="protein sequence ID" value="KAF6082897.1"/>
    <property type="molecule type" value="Genomic_DNA"/>
</dbReference>
<dbReference type="SMART" id="SM00032">
    <property type="entry name" value="CCP"/>
    <property type="match status" value="2"/>
</dbReference>
<dbReference type="Pfam" id="PF00431">
    <property type="entry name" value="CUB"/>
    <property type="match status" value="1"/>
</dbReference>
<dbReference type="InterPro" id="IPR035914">
    <property type="entry name" value="Sperma_CUB_dom_sf"/>
</dbReference>
<dbReference type="AlphaFoldDB" id="A0A834DM64"/>
<keyword evidence="1 4" id="KW-0768">Sushi</keyword>
<comment type="caution">
    <text evidence="4">Lacks conserved residue(s) required for the propagation of feature annotation.</text>
</comment>
<dbReference type="Gene3D" id="2.60.120.290">
    <property type="entry name" value="Spermadhesin, CUB domain"/>
    <property type="match status" value="1"/>
</dbReference>
<dbReference type="GO" id="GO:0043025">
    <property type="term" value="C:neuronal cell body"/>
    <property type="evidence" value="ECO:0007669"/>
    <property type="project" value="TreeGrafter"/>
</dbReference>
<organism evidence="6 7">
    <name type="scientific">Phyllostomus discolor</name>
    <name type="common">pale spear-nosed bat</name>
    <dbReference type="NCBI Taxonomy" id="89673"/>
    <lineage>
        <taxon>Eukaryota</taxon>
        <taxon>Metazoa</taxon>
        <taxon>Chordata</taxon>
        <taxon>Craniata</taxon>
        <taxon>Vertebrata</taxon>
        <taxon>Euteleostomi</taxon>
        <taxon>Mammalia</taxon>
        <taxon>Eutheria</taxon>
        <taxon>Laurasiatheria</taxon>
        <taxon>Chiroptera</taxon>
        <taxon>Yangochiroptera</taxon>
        <taxon>Phyllostomidae</taxon>
        <taxon>Phyllostominae</taxon>
        <taxon>Phyllostomus</taxon>
    </lineage>
</organism>
<evidence type="ECO:0000256" key="4">
    <source>
        <dbReference type="PROSITE-ProRule" id="PRU00302"/>
    </source>
</evidence>
<dbReference type="InterPro" id="IPR000436">
    <property type="entry name" value="Sushi_SCR_CCP_dom"/>
</dbReference>
<dbReference type="GO" id="GO:0060074">
    <property type="term" value="P:synapse maturation"/>
    <property type="evidence" value="ECO:0007669"/>
    <property type="project" value="TreeGrafter"/>
</dbReference>
<sequence length="271" mass="29971">MFSWFSASRGSSLPLVQRWHRPCYSAFRQTPRLNLSNSDILTVYDGDEVTPHVLGQYLGSSGPQKLYSSTPDLTIQFHSDPAGLIFGKGQGFIMNYIEVSRNDSCSDLPEIQNGWKTTSHTELVRGARITYQCDPGYDIVGSDTLTCQWDLSWSSDPPFCEKIMYCTDPGEVDHSTRLISDPVLLVGTTIQYTCNPGFVLEGSSLLTCYSRETGTPIWTSRLPHCVCKSCLPTGRQRGLAVFLFQAGKAGPLGEASALWESLLLFLSQDNS</sequence>
<dbReference type="PANTHER" id="PTHR45656:SF8">
    <property type="entry name" value="SEIZURE 6-LIKE PROTEIN"/>
    <property type="match status" value="1"/>
</dbReference>
<evidence type="ECO:0000259" key="5">
    <source>
        <dbReference type="PROSITE" id="PS50923"/>
    </source>
</evidence>
<protein>
    <submittedName>
        <fullName evidence="6">Seizure related 6-like protein like</fullName>
    </submittedName>
</protein>
<dbReference type="GO" id="GO:0005783">
    <property type="term" value="C:endoplasmic reticulum"/>
    <property type="evidence" value="ECO:0007669"/>
    <property type="project" value="TreeGrafter"/>
</dbReference>
<dbReference type="CDD" id="cd00033">
    <property type="entry name" value="CCP"/>
    <property type="match status" value="2"/>
</dbReference>
<proteinExistence type="predicted"/>
<dbReference type="PROSITE" id="PS50923">
    <property type="entry name" value="SUSHI"/>
    <property type="match status" value="2"/>
</dbReference>
<comment type="caution">
    <text evidence="6">The sequence shown here is derived from an EMBL/GenBank/DDBJ whole genome shotgun (WGS) entry which is preliminary data.</text>
</comment>
<evidence type="ECO:0000256" key="2">
    <source>
        <dbReference type="ARBA" id="ARBA00022737"/>
    </source>
</evidence>
<reference evidence="6 7" key="1">
    <citation type="journal article" date="2020" name="Nature">
        <title>Six reference-quality genomes reveal evolution of bat adaptations.</title>
        <authorList>
            <person name="Jebb D."/>
            <person name="Huang Z."/>
            <person name="Pippel M."/>
            <person name="Hughes G.M."/>
            <person name="Lavrichenko K."/>
            <person name="Devanna P."/>
            <person name="Winkler S."/>
            <person name="Jermiin L.S."/>
            <person name="Skirmuntt E.C."/>
            <person name="Katzourakis A."/>
            <person name="Burkitt-Gray L."/>
            <person name="Ray D.A."/>
            <person name="Sullivan K.A.M."/>
            <person name="Roscito J.G."/>
            <person name="Kirilenko B.M."/>
            <person name="Davalos L.M."/>
            <person name="Corthals A.P."/>
            <person name="Power M.L."/>
            <person name="Jones G."/>
            <person name="Ransome R.D."/>
            <person name="Dechmann D.K.N."/>
            <person name="Locatelli A.G."/>
            <person name="Puechmaille S.J."/>
            <person name="Fedrigo O."/>
            <person name="Jarvis E.D."/>
            <person name="Hiller M."/>
            <person name="Vernes S.C."/>
            <person name="Myers E.W."/>
            <person name="Teeling E.C."/>
        </authorList>
    </citation>
    <scope>NUCLEOTIDE SEQUENCE [LARGE SCALE GENOMIC DNA]</scope>
    <source>
        <strain evidence="6">Bat1K_MPI-CBG_1</strain>
    </source>
</reference>
<dbReference type="SUPFAM" id="SSF49854">
    <property type="entry name" value="Spermadhesin, CUB domain"/>
    <property type="match status" value="1"/>
</dbReference>